<comment type="caution">
    <text evidence="2">The sequence shown here is derived from an EMBL/GenBank/DDBJ whole genome shotgun (WGS) entry which is preliminary data.</text>
</comment>
<evidence type="ECO:0000256" key="1">
    <source>
        <dbReference type="SAM" id="MobiDB-lite"/>
    </source>
</evidence>
<evidence type="ECO:0000313" key="2">
    <source>
        <dbReference type="EMBL" id="KAF5938363.1"/>
    </source>
</evidence>
<proteinExistence type="predicted"/>
<feature type="region of interest" description="Disordered" evidence="1">
    <location>
        <begin position="1"/>
        <end position="39"/>
    </location>
</feature>
<name>A0A7J7GC61_CAMSI</name>
<reference evidence="2 3" key="2">
    <citation type="submission" date="2020-07" db="EMBL/GenBank/DDBJ databases">
        <title>Genome assembly of wild tea tree DASZ reveals pedigree and selection history of tea varieties.</title>
        <authorList>
            <person name="Zhang W."/>
        </authorList>
    </citation>
    <scope>NUCLEOTIDE SEQUENCE [LARGE SCALE GENOMIC DNA]</scope>
    <source>
        <strain evidence="3">cv. G240</strain>
        <tissue evidence="2">Leaf</tissue>
    </source>
</reference>
<dbReference type="Proteomes" id="UP000593564">
    <property type="component" value="Unassembled WGS sequence"/>
</dbReference>
<evidence type="ECO:0000313" key="3">
    <source>
        <dbReference type="Proteomes" id="UP000593564"/>
    </source>
</evidence>
<keyword evidence="3" id="KW-1185">Reference proteome</keyword>
<organism evidence="2 3">
    <name type="scientific">Camellia sinensis</name>
    <name type="common">Tea plant</name>
    <name type="synonym">Thea sinensis</name>
    <dbReference type="NCBI Taxonomy" id="4442"/>
    <lineage>
        <taxon>Eukaryota</taxon>
        <taxon>Viridiplantae</taxon>
        <taxon>Streptophyta</taxon>
        <taxon>Embryophyta</taxon>
        <taxon>Tracheophyta</taxon>
        <taxon>Spermatophyta</taxon>
        <taxon>Magnoliopsida</taxon>
        <taxon>eudicotyledons</taxon>
        <taxon>Gunneridae</taxon>
        <taxon>Pentapetalae</taxon>
        <taxon>asterids</taxon>
        <taxon>Ericales</taxon>
        <taxon>Theaceae</taxon>
        <taxon>Camellia</taxon>
    </lineage>
</organism>
<protein>
    <submittedName>
        <fullName evidence="2">Uncharacterized protein</fullName>
    </submittedName>
</protein>
<gene>
    <name evidence="2" type="ORF">HYC85_022622</name>
</gene>
<accession>A0A7J7GC61</accession>
<reference evidence="3" key="1">
    <citation type="journal article" date="2020" name="Nat. Commun.">
        <title>Genome assembly of wild tea tree DASZ reveals pedigree and selection history of tea varieties.</title>
        <authorList>
            <person name="Zhang W."/>
            <person name="Zhang Y."/>
            <person name="Qiu H."/>
            <person name="Guo Y."/>
            <person name="Wan H."/>
            <person name="Zhang X."/>
            <person name="Scossa F."/>
            <person name="Alseekh S."/>
            <person name="Zhang Q."/>
            <person name="Wang P."/>
            <person name="Xu L."/>
            <person name="Schmidt M.H."/>
            <person name="Jia X."/>
            <person name="Li D."/>
            <person name="Zhu A."/>
            <person name="Guo F."/>
            <person name="Chen W."/>
            <person name="Ni D."/>
            <person name="Usadel B."/>
            <person name="Fernie A.R."/>
            <person name="Wen W."/>
        </authorList>
    </citation>
    <scope>NUCLEOTIDE SEQUENCE [LARGE SCALE GENOMIC DNA]</scope>
    <source>
        <strain evidence="3">cv. G240</strain>
    </source>
</reference>
<dbReference type="AlphaFoldDB" id="A0A7J7GC61"/>
<sequence>MASIHGRKSAPVANPKDPCLIHPPNLQPPIAESPHRTETTDLLFAEQHSI</sequence>
<dbReference type="EMBL" id="JACBKZ010000011">
    <property type="protein sequence ID" value="KAF5938363.1"/>
    <property type="molecule type" value="Genomic_DNA"/>
</dbReference>